<accession>A0A150WDM7</accession>
<dbReference type="Proteomes" id="UP000075391">
    <property type="component" value="Unassembled WGS sequence"/>
</dbReference>
<organism evidence="1 2">
    <name type="scientific">Bdellovibrio bacteriovorus</name>
    <dbReference type="NCBI Taxonomy" id="959"/>
    <lineage>
        <taxon>Bacteria</taxon>
        <taxon>Pseudomonadati</taxon>
        <taxon>Bdellovibrionota</taxon>
        <taxon>Bdellovibrionia</taxon>
        <taxon>Bdellovibrionales</taxon>
        <taxon>Pseudobdellovibrionaceae</taxon>
        <taxon>Bdellovibrio</taxon>
    </lineage>
</organism>
<evidence type="ECO:0000313" key="1">
    <source>
        <dbReference type="EMBL" id="KYG61017.1"/>
    </source>
</evidence>
<reference evidence="1 2" key="1">
    <citation type="submission" date="2016-03" db="EMBL/GenBank/DDBJ databases">
        <authorList>
            <person name="Ploux O."/>
        </authorList>
    </citation>
    <scope>NUCLEOTIDE SEQUENCE [LARGE SCALE GENOMIC DNA]</scope>
    <source>
        <strain evidence="1 2">BER2</strain>
    </source>
</reference>
<dbReference type="EMBL" id="LUKF01000017">
    <property type="protein sequence ID" value="KYG61017.1"/>
    <property type="molecule type" value="Genomic_DNA"/>
</dbReference>
<gene>
    <name evidence="1" type="ORF">AZI85_08635</name>
</gene>
<dbReference type="AlphaFoldDB" id="A0A150WDM7"/>
<dbReference type="OrthoDB" id="5298647at2"/>
<proteinExistence type="predicted"/>
<name>A0A150WDM7_BDEBC</name>
<sequence length="60" mass="6392">MRVVRLVSGSDCQSSQLSVEAIKLINAADTDRATAKDVAKLCCQAGLCPVIFINKNAKAR</sequence>
<comment type="caution">
    <text evidence="1">The sequence shown here is derived from an EMBL/GenBank/DDBJ whole genome shotgun (WGS) entry which is preliminary data.</text>
</comment>
<protein>
    <submittedName>
        <fullName evidence="1">Uncharacterized protein</fullName>
    </submittedName>
</protein>
<evidence type="ECO:0000313" key="2">
    <source>
        <dbReference type="Proteomes" id="UP000075391"/>
    </source>
</evidence>